<dbReference type="InterPro" id="IPR051923">
    <property type="entry name" value="Glycosyl_Hydrolase_39"/>
</dbReference>
<protein>
    <submittedName>
        <fullName evidence="5">Glycoside hydrolase family 39</fullName>
    </submittedName>
</protein>
<dbReference type="InterPro" id="IPR049166">
    <property type="entry name" value="GH39_cat"/>
</dbReference>
<accession>C8S4A6</accession>
<sequence>MKRHLQLFKVVMGLFLAGLFLAGPAVVPVQAGPVAEVEVQAAPGPTPTTFGFGGGVWRVPKVARLAEPLLTALGEGGTWRVALAWEVLAAAERPEDVTRLLQSYPLNDFLEARARAGGQIIVTLDAMPRFLARETGTKPLADGPLWARSATDDLAGWADVAERVARHFHGLGISAIYEVWNEPDHAFRGSLDDYVALYRATALGVLRADPGGRIAGPALSDWGSVIHGERFVAGFLARAAATPLPELGLDRLPVDAVTYHAFSRVPGRHHARVLAEARGMLAAAGYGTVPLICSEWNVAAQPPYPEGDLNGTYPGAAHAAATMIAMAGAGLAGQVFQMAVDPGSAGYSAGVLTAAGTPRPVWHAFDMAAEAARLGPARAANSSDPVVQVAAFHGGSQLAVLLAVMPPTDLMLARDAMEPVAFDQPDVFSAIVAAGPESLAAFMFRNGEVPQGLSPAAVAALKAGREVLRTDQAAREPWRNGGTVHLVLPEPMQLVSHRVLDASTAATPESIAQSDRDTNTALRDLLGLAEHALRDQMTTANETSLRRYGDALAQRLDGRAELAGNAALAQIDQEWVVPVQTRLADLLAAQRARTVRPVTDASDQKTLDLAVEPYSVHLLLFQAAAP</sequence>
<dbReference type="RefSeq" id="WP_008032206.1">
    <property type="nucleotide sequence ID" value="NZ_ACYY01000024.1"/>
</dbReference>
<evidence type="ECO:0000256" key="3">
    <source>
        <dbReference type="ARBA" id="ARBA00023295"/>
    </source>
</evidence>
<dbReference type="SUPFAM" id="SSF51445">
    <property type="entry name" value="(Trans)glycosidases"/>
    <property type="match status" value="1"/>
</dbReference>
<dbReference type="Pfam" id="PF01229">
    <property type="entry name" value="Glyco_hydro_39"/>
    <property type="match status" value="1"/>
</dbReference>
<keyword evidence="2 5" id="KW-0378">Hydrolase</keyword>
<dbReference type="STRING" id="371731.Rsw2DRAFT_2884"/>
<dbReference type="eggNOG" id="COG3664">
    <property type="taxonomic scope" value="Bacteria"/>
</dbReference>
<proteinExistence type="inferred from homology"/>
<evidence type="ECO:0000256" key="1">
    <source>
        <dbReference type="ARBA" id="ARBA00008875"/>
    </source>
</evidence>
<gene>
    <name evidence="5" type="ORF">Rsw2DRAFT_2884</name>
</gene>
<comment type="similarity">
    <text evidence="1">Belongs to the glycosyl hydrolase 39 family.</text>
</comment>
<name>C8S4A6_9RHOB</name>
<reference evidence="5 6" key="1">
    <citation type="submission" date="2009-08" db="EMBL/GenBank/DDBJ databases">
        <title>The draft genome of Rhodobacter sp. SW2.</title>
        <authorList>
            <consortium name="US DOE Joint Genome Institute (JGI-PGF)"/>
            <person name="Lucas S."/>
            <person name="Copeland A."/>
            <person name="Lapidus A."/>
            <person name="Glavina del Rio T."/>
            <person name="Tice H."/>
            <person name="Bruce D."/>
            <person name="Goodwin L."/>
            <person name="Pitluck S."/>
            <person name="Larimer F."/>
            <person name="Land M.L."/>
            <person name="Hauser L."/>
            <person name="Emerson D."/>
        </authorList>
    </citation>
    <scope>NUCLEOTIDE SEQUENCE [LARGE SCALE GENOMIC DNA]</scope>
    <source>
        <strain evidence="5 6">SW2</strain>
    </source>
</reference>
<evidence type="ECO:0000256" key="2">
    <source>
        <dbReference type="ARBA" id="ARBA00022801"/>
    </source>
</evidence>
<dbReference type="GO" id="GO:0004553">
    <property type="term" value="F:hydrolase activity, hydrolyzing O-glycosyl compounds"/>
    <property type="evidence" value="ECO:0007669"/>
    <property type="project" value="TreeGrafter"/>
</dbReference>
<organism evidence="5 6">
    <name type="scientific">Rhodobacter ferrooxidans</name>
    <dbReference type="NCBI Taxonomy" id="371731"/>
    <lineage>
        <taxon>Bacteria</taxon>
        <taxon>Pseudomonadati</taxon>
        <taxon>Pseudomonadota</taxon>
        <taxon>Alphaproteobacteria</taxon>
        <taxon>Rhodobacterales</taxon>
        <taxon>Rhodobacter group</taxon>
        <taxon>Rhodobacter</taxon>
    </lineage>
</organism>
<dbReference type="InterPro" id="IPR017853">
    <property type="entry name" value="GH"/>
</dbReference>
<keyword evidence="3" id="KW-0326">Glycosidase</keyword>
<dbReference type="PANTHER" id="PTHR12631:SF10">
    <property type="entry name" value="BETA-XYLOSIDASE-LIKE PROTEIN-RELATED"/>
    <property type="match status" value="1"/>
</dbReference>
<keyword evidence="6" id="KW-1185">Reference proteome</keyword>
<dbReference type="Gene3D" id="3.20.20.80">
    <property type="entry name" value="Glycosidases"/>
    <property type="match status" value="1"/>
</dbReference>
<dbReference type="AlphaFoldDB" id="C8S4A6"/>
<dbReference type="PANTHER" id="PTHR12631">
    <property type="entry name" value="ALPHA-L-IDURONIDASE"/>
    <property type="match status" value="1"/>
</dbReference>
<dbReference type="Proteomes" id="UP000010121">
    <property type="component" value="Unassembled WGS sequence"/>
</dbReference>
<evidence type="ECO:0000313" key="5">
    <source>
        <dbReference type="EMBL" id="EEW24165.1"/>
    </source>
</evidence>
<feature type="domain" description="Glycosyl hydrolases family 39 N-terminal catalytic" evidence="4">
    <location>
        <begin position="123"/>
        <end position="263"/>
    </location>
</feature>
<evidence type="ECO:0000313" key="6">
    <source>
        <dbReference type="Proteomes" id="UP000010121"/>
    </source>
</evidence>
<comment type="caution">
    <text evidence="5">The sequence shown here is derived from an EMBL/GenBank/DDBJ whole genome shotgun (WGS) entry which is preliminary data.</text>
</comment>
<evidence type="ECO:0000259" key="4">
    <source>
        <dbReference type="Pfam" id="PF01229"/>
    </source>
</evidence>
<dbReference type="EMBL" id="ACYY01000024">
    <property type="protein sequence ID" value="EEW24165.1"/>
    <property type="molecule type" value="Genomic_DNA"/>
</dbReference>